<evidence type="ECO:0000256" key="2">
    <source>
        <dbReference type="SAM" id="MobiDB-lite"/>
    </source>
</evidence>
<feature type="coiled-coil region" evidence="1">
    <location>
        <begin position="1"/>
        <end position="28"/>
    </location>
</feature>
<organism evidence="4 5">
    <name type="scientific">Ruoffia halotolerans</name>
    <dbReference type="NCBI Taxonomy" id="2748684"/>
    <lineage>
        <taxon>Bacteria</taxon>
        <taxon>Bacillati</taxon>
        <taxon>Bacillota</taxon>
        <taxon>Bacilli</taxon>
        <taxon>Lactobacillales</taxon>
        <taxon>Aerococcaceae</taxon>
        <taxon>Ruoffia</taxon>
    </lineage>
</organism>
<evidence type="ECO:0000256" key="1">
    <source>
        <dbReference type="SAM" id="Coils"/>
    </source>
</evidence>
<dbReference type="RefSeq" id="WP_218931597.1">
    <property type="nucleotide sequence ID" value="NZ_JACAOA010000027.1"/>
</dbReference>
<feature type="compositionally biased region" description="Low complexity" evidence="2">
    <location>
        <begin position="32"/>
        <end position="53"/>
    </location>
</feature>
<protein>
    <submittedName>
        <fullName evidence="4">DUF4097 family beta strand repeat protein</fullName>
    </submittedName>
</protein>
<evidence type="ECO:0000313" key="4">
    <source>
        <dbReference type="EMBL" id="MBA5729936.1"/>
    </source>
</evidence>
<evidence type="ECO:0000313" key="5">
    <source>
        <dbReference type="Proteomes" id="UP000571018"/>
    </source>
</evidence>
<evidence type="ECO:0000259" key="3">
    <source>
        <dbReference type="Pfam" id="PF13349"/>
    </source>
</evidence>
<keyword evidence="1" id="KW-0175">Coiled coil</keyword>
<sequence>MNEKERIIELVKQNVISMEEALDLLEAASNNDTLSESTTTTDEKTTQTTGTTETPDDTERVTEASINQTFEEVFNQGKDFAKYMGDYIKNSTEKKADFEEWSEFQETEDTEKVKNNQARLAEINAEIQALNNKIAKENEKLLISKQRIREIEIFEELDDLTPEMIEQKVNTIEKRDHIQAELDILQSELTELQSEKEALGWSKESNKQDFKEFFNNRSEKFAEAATHFGKEASREGKKWGSFFTEQSKSFLENFNLKDVNVSFQVPWIKTSSQDYEFTYPVEGVNRFEIELYNGSVEVVSHDGEDIVVDAEVRFHGSHEETSKEHFEEVNTIGIIDNRFVLKVTSPKFSVDGTIKVPQGDVDRFQIQLLNGEVNLDGLTSKEIVIKDKNGDVSLNKVTANEVSLDLLNGDIDIQNSPIDTLVMSDLNGDVRVNGYIRNLSADTLNSDFYLTKKDTNDANVKIKTVSGDVKLSLPSQMNLTIDSKTTHGEVKNRLSNLESIDEHPTKQKAHYHRIVSGDTDNAMVNITTTSGDIFLKDSKKEL</sequence>
<name>A0A839A6N2_9LACT</name>
<gene>
    <name evidence="4" type="ORF">HW423_09080</name>
</gene>
<dbReference type="Proteomes" id="UP000571018">
    <property type="component" value="Unassembled WGS sequence"/>
</dbReference>
<proteinExistence type="predicted"/>
<reference evidence="4 5" key="1">
    <citation type="submission" date="2020-06" db="EMBL/GenBank/DDBJ databases">
        <title>Reclassification of Facklamia ignava, Facklamia soureckii and Facklami tabacinasalis as Falseniella iganva gen. nov., comb. nov., Hutsoniella ignava gen. nov., comb. nov., and Ruoffia tabacinasalis gen. nov., comb. nov and description of Ruoffia haltotolerans sp. nov., isolated from hypersaline Inland Sea of Qatar.</title>
        <authorList>
            <person name="Fotedar R."/>
            <person name="Sankaranarayanan K."/>
            <person name="Lawson P."/>
            <person name="Caldwell M."/>
            <person name="Zeyara A."/>
            <person name="Al Malki A."/>
            <person name="Ali M."/>
        </authorList>
    </citation>
    <scope>NUCLEOTIDE SEQUENCE [LARGE SCALE GENOMIC DNA]</scope>
    <source>
        <strain evidence="4 5">INB8</strain>
    </source>
</reference>
<keyword evidence="5" id="KW-1185">Reference proteome</keyword>
<feature type="coiled-coil region" evidence="1">
    <location>
        <begin position="113"/>
        <end position="147"/>
    </location>
</feature>
<feature type="domain" description="DUF4097" evidence="3">
    <location>
        <begin position="288"/>
        <end position="534"/>
    </location>
</feature>
<dbReference type="Pfam" id="PF13349">
    <property type="entry name" value="DUF4097"/>
    <property type="match status" value="1"/>
</dbReference>
<feature type="region of interest" description="Disordered" evidence="2">
    <location>
        <begin position="29"/>
        <end position="58"/>
    </location>
</feature>
<dbReference type="InterPro" id="IPR025164">
    <property type="entry name" value="Toastrack_DUF4097"/>
</dbReference>
<accession>A0A839A6N2</accession>
<dbReference type="EMBL" id="JACAOA010000027">
    <property type="protein sequence ID" value="MBA5729936.1"/>
    <property type="molecule type" value="Genomic_DNA"/>
</dbReference>
<comment type="caution">
    <text evidence="4">The sequence shown here is derived from an EMBL/GenBank/DDBJ whole genome shotgun (WGS) entry which is preliminary data.</text>
</comment>
<dbReference type="AlphaFoldDB" id="A0A839A6N2"/>